<dbReference type="Proteomes" id="UP000232883">
    <property type="component" value="Chromosome"/>
</dbReference>
<dbReference type="GO" id="GO:0000162">
    <property type="term" value="P:L-tryptophan biosynthetic process"/>
    <property type="evidence" value="ECO:0007669"/>
    <property type="project" value="UniProtKB-UniRule"/>
</dbReference>
<dbReference type="InterPro" id="IPR013785">
    <property type="entry name" value="Aldolase_TIM"/>
</dbReference>
<comment type="pathway">
    <text evidence="2 9">Amino-acid biosynthesis; L-tryptophan biosynthesis; L-tryptophan from chorismate: step 3/5.</text>
</comment>
<dbReference type="Pfam" id="PF00697">
    <property type="entry name" value="PRAI"/>
    <property type="match status" value="1"/>
</dbReference>
<dbReference type="GO" id="GO:0004640">
    <property type="term" value="F:phosphoribosylanthranilate isomerase activity"/>
    <property type="evidence" value="ECO:0007669"/>
    <property type="project" value="UniProtKB-UniRule"/>
</dbReference>
<dbReference type="InterPro" id="IPR011060">
    <property type="entry name" value="RibuloseP-bd_barrel"/>
</dbReference>
<dbReference type="Gene3D" id="3.20.20.70">
    <property type="entry name" value="Aldolase class I"/>
    <property type="match status" value="1"/>
</dbReference>
<dbReference type="HAMAP" id="MF_00135">
    <property type="entry name" value="PRAI"/>
    <property type="match status" value="1"/>
</dbReference>
<organism evidence="11 12">
    <name type="scientific">Spirosoma pollinicola</name>
    <dbReference type="NCBI Taxonomy" id="2057025"/>
    <lineage>
        <taxon>Bacteria</taxon>
        <taxon>Pseudomonadati</taxon>
        <taxon>Bacteroidota</taxon>
        <taxon>Cytophagia</taxon>
        <taxon>Cytophagales</taxon>
        <taxon>Cytophagaceae</taxon>
        <taxon>Spirosoma</taxon>
    </lineage>
</organism>
<keyword evidence="5 9" id="KW-0028">Amino-acid biosynthesis</keyword>
<feature type="domain" description="N-(5'phosphoribosyl) anthranilate isomerase (PRAI)" evidence="10">
    <location>
        <begin position="9"/>
        <end position="217"/>
    </location>
</feature>
<evidence type="ECO:0000256" key="1">
    <source>
        <dbReference type="ARBA" id="ARBA00001164"/>
    </source>
</evidence>
<evidence type="ECO:0000256" key="4">
    <source>
        <dbReference type="ARBA" id="ARBA00022272"/>
    </source>
</evidence>
<gene>
    <name evidence="9" type="primary">trpF</name>
    <name evidence="11" type="ORF">CWM47_12395</name>
</gene>
<dbReference type="InterPro" id="IPR001240">
    <property type="entry name" value="PRAI_dom"/>
</dbReference>
<evidence type="ECO:0000256" key="2">
    <source>
        <dbReference type="ARBA" id="ARBA00004664"/>
    </source>
</evidence>
<keyword evidence="12" id="KW-1185">Reference proteome</keyword>
<evidence type="ECO:0000313" key="11">
    <source>
        <dbReference type="EMBL" id="AUD02560.1"/>
    </source>
</evidence>
<keyword evidence="6 9" id="KW-0822">Tryptophan biosynthesis</keyword>
<dbReference type="UniPathway" id="UPA00035">
    <property type="reaction ID" value="UER00042"/>
</dbReference>
<evidence type="ECO:0000256" key="3">
    <source>
        <dbReference type="ARBA" id="ARBA00012572"/>
    </source>
</evidence>
<accession>A0A2K8YY51</accession>
<reference evidence="11 12" key="1">
    <citation type="submission" date="2017-11" db="EMBL/GenBank/DDBJ databases">
        <title>Taxonomic description and genome sequences of Spirosoma HA7 sp. nov., isolated from pollen microhabitat of Corylus avellana.</title>
        <authorList>
            <person name="Ambika Manirajan B."/>
            <person name="Suarez C."/>
            <person name="Ratering S."/>
            <person name="Geissler-Plaum R."/>
            <person name="Cardinale M."/>
            <person name="Sylvia S."/>
        </authorList>
    </citation>
    <scope>NUCLEOTIDE SEQUENCE [LARGE SCALE GENOMIC DNA]</scope>
    <source>
        <strain evidence="11 12">HA7</strain>
    </source>
</reference>
<dbReference type="PANTHER" id="PTHR42894">
    <property type="entry name" value="N-(5'-PHOSPHORIBOSYL)ANTHRANILATE ISOMERASE"/>
    <property type="match status" value="1"/>
</dbReference>
<dbReference type="KEGG" id="spir:CWM47_12395"/>
<dbReference type="RefSeq" id="WP_100988277.1">
    <property type="nucleotide sequence ID" value="NZ_CP025096.1"/>
</dbReference>
<protein>
    <recommendedName>
        <fullName evidence="4 9">N-(5'-phosphoribosyl)anthranilate isomerase</fullName>
        <shortName evidence="9">PRAI</shortName>
        <ecNumber evidence="3 9">5.3.1.24</ecNumber>
    </recommendedName>
</protein>
<comment type="catalytic activity">
    <reaction evidence="1 9">
        <text>N-(5-phospho-beta-D-ribosyl)anthranilate = 1-(2-carboxyphenylamino)-1-deoxy-D-ribulose 5-phosphate</text>
        <dbReference type="Rhea" id="RHEA:21540"/>
        <dbReference type="ChEBI" id="CHEBI:18277"/>
        <dbReference type="ChEBI" id="CHEBI:58613"/>
        <dbReference type="EC" id="5.3.1.24"/>
    </reaction>
</comment>
<dbReference type="AlphaFoldDB" id="A0A2K8YY51"/>
<dbReference type="CDD" id="cd00405">
    <property type="entry name" value="PRAI"/>
    <property type="match status" value="1"/>
</dbReference>
<dbReference type="PANTHER" id="PTHR42894:SF1">
    <property type="entry name" value="N-(5'-PHOSPHORIBOSYL)ANTHRANILATE ISOMERASE"/>
    <property type="match status" value="1"/>
</dbReference>
<sequence>MQAPFRTRVKICCISSLEEAQLAIRLGADALGLVGRMPSGPGVVGDELAAQIVQATPPPLATFMLTSETNVADILAHQQRVGANTIQLVDAVPADTYAQLHAALPTVKVVQVIHVIDEKNVTEALLAVQYGVDALLLDSGNPTLAVKELGGTGRVHNWQVSRQIVEQSPVPVFLAGGLNPTNVREAINAVHPYGLDICSGVRTNGQLDAQKLEAFMHAINP</sequence>
<dbReference type="InterPro" id="IPR044643">
    <property type="entry name" value="TrpF_fam"/>
</dbReference>
<evidence type="ECO:0000256" key="5">
    <source>
        <dbReference type="ARBA" id="ARBA00022605"/>
    </source>
</evidence>
<evidence type="ECO:0000259" key="10">
    <source>
        <dbReference type="Pfam" id="PF00697"/>
    </source>
</evidence>
<keyword evidence="7 9" id="KW-0057">Aromatic amino acid biosynthesis</keyword>
<comment type="similarity">
    <text evidence="9">Belongs to the TrpF family.</text>
</comment>
<dbReference type="EC" id="5.3.1.24" evidence="3 9"/>
<evidence type="ECO:0000313" key="12">
    <source>
        <dbReference type="Proteomes" id="UP000232883"/>
    </source>
</evidence>
<proteinExistence type="inferred from homology"/>
<evidence type="ECO:0000256" key="9">
    <source>
        <dbReference type="HAMAP-Rule" id="MF_00135"/>
    </source>
</evidence>
<dbReference type="EMBL" id="CP025096">
    <property type="protein sequence ID" value="AUD02560.1"/>
    <property type="molecule type" value="Genomic_DNA"/>
</dbReference>
<keyword evidence="8 9" id="KW-0413">Isomerase</keyword>
<dbReference type="SUPFAM" id="SSF51366">
    <property type="entry name" value="Ribulose-phoshate binding barrel"/>
    <property type="match status" value="1"/>
</dbReference>
<evidence type="ECO:0000256" key="6">
    <source>
        <dbReference type="ARBA" id="ARBA00022822"/>
    </source>
</evidence>
<evidence type="ECO:0000256" key="8">
    <source>
        <dbReference type="ARBA" id="ARBA00023235"/>
    </source>
</evidence>
<evidence type="ECO:0000256" key="7">
    <source>
        <dbReference type="ARBA" id="ARBA00023141"/>
    </source>
</evidence>
<name>A0A2K8YY51_9BACT</name>
<dbReference type="OrthoDB" id="9786954at2"/>